<dbReference type="GO" id="GO:0005886">
    <property type="term" value="C:plasma membrane"/>
    <property type="evidence" value="ECO:0007669"/>
    <property type="project" value="TreeGrafter"/>
</dbReference>
<accession>A0A830DCB7</accession>
<organism evidence="7 8">
    <name type="scientific">Phtheirospermum japonicum</name>
    <dbReference type="NCBI Taxonomy" id="374723"/>
    <lineage>
        <taxon>Eukaryota</taxon>
        <taxon>Viridiplantae</taxon>
        <taxon>Streptophyta</taxon>
        <taxon>Embryophyta</taxon>
        <taxon>Tracheophyta</taxon>
        <taxon>Spermatophyta</taxon>
        <taxon>Magnoliopsida</taxon>
        <taxon>eudicotyledons</taxon>
        <taxon>Gunneridae</taxon>
        <taxon>Pentapetalae</taxon>
        <taxon>asterids</taxon>
        <taxon>lamiids</taxon>
        <taxon>Lamiales</taxon>
        <taxon>Orobanchaceae</taxon>
        <taxon>Orobanchaceae incertae sedis</taxon>
        <taxon>Phtheirospermum</taxon>
    </lineage>
</organism>
<dbReference type="PROSITE" id="PS00196">
    <property type="entry name" value="COPPER_BLUE"/>
    <property type="match status" value="1"/>
</dbReference>
<evidence type="ECO:0000313" key="8">
    <source>
        <dbReference type="Proteomes" id="UP000653305"/>
    </source>
</evidence>
<dbReference type="PANTHER" id="PTHR33021:SF9">
    <property type="entry name" value="PUTATIVE, EXPRESSED-RELATED"/>
    <property type="match status" value="1"/>
</dbReference>
<comment type="caution">
    <text evidence="7">The sequence shown here is derived from an EMBL/GenBank/DDBJ whole genome shotgun (WGS) entry which is preliminary data.</text>
</comment>
<keyword evidence="3" id="KW-0325">Glycoprotein</keyword>
<dbReference type="FunFam" id="2.60.40.420:FF:000003">
    <property type="entry name" value="Blue copper"/>
    <property type="match status" value="1"/>
</dbReference>
<dbReference type="InterPro" id="IPR003245">
    <property type="entry name" value="Phytocyanin_dom"/>
</dbReference>
<evidence type="ECO:0000313" key="7">
    <source>
        <dbReference type="EMBL" id="GFQ04676.1"/>
    </source>
</evidence>
<protein>
    <submittedName>
        <fullName evidence="7">Blue copper protein</fullName>
    </submittedName>
</protein>
<keyword evidence="4" id="KW-0732">Signal</keyword>
<keyword evidence="2" id="KW-0186">Copper</keyword>
<dbReference type="Gene3D" id="2.60.40.420">
    <property type="entry name" value="Cupredoxins - blue copper proteins"/>
    <property type="match status" value="1"/>
</dbReference>
<feature type="domain" description="Phytocyanin" evidence="5">
    <location>
        <begin position="32"/>
        <end position="129"/>
    </location>
</feature>
<dbReference type="PANTHER" id="PTHR33021">
    <property type="entry name" value="BLUE COPPER PROTEIN"/>
    <property type="match status" value="1"/>
</dbReference>
<dbReference type="CDD" id="cd04216">
    <property type="entry name" value="Phytocyanin"/>
    <property type="match status" value="1"/>
</dbReference>
<dbReference type="PROSITE" id="PS51485">
    <property type="entry name" value="PHYTOCYANIN"/>
    <property type="match status" value="1"/>
</dbReference>
<evidence type="ECO:0000256" key="4">
    <source>
        <dbReference type="SAM" id="SignalP"/>
    </source>
</evidence>
<dbReference type="InterPro" id="IPR028871">
    <property type="entry name" value="BlueCu_1_BS"/>
</dbReference>
<dbReference type="InterPro" id="IPR008972">
    <property type="entry name" value="Cupredoxin"/>
</dbReference>
<feature type="signal peptide" evidence="4">
    <location>
        <begin position="1"/>
        <end position="29"/>
    </location>
</feature>
<gene>
    <name evidence="6" type="ORF">PHJA_001532300</name>
    <name evidence="7" type="ORF">PHJA_002611600</name>
</gene>
<name>A0A830DCB7_9LAMI</name>
<sequence>MAQVRGSAHVAATAVVMMVTMAMVSHCEAASKTYIVGDTGGWVSGGMDAWLKNKEFKVGDTLVFNYPNTIHNVAEVNETVYNSCQSGSVAAHSSGHDSITLKTKGVHYFICTKPNHCKGGMKMKLTASAS</sequence>
<evidence type="ECO:0000256" key="2">
    <source>
        <dbReference type="ARBA" id="ARBA00023008"/>
    </source>
</evidence>
<dbReference type="InterPro" id="IPR039391">
    <property type="entry name" value="Phytocyanin-like"/>
</dbReference>
<dbReference type="OrthoDB" id="2011645at2759"/>
<proteinExistence type="predicted"/>
<dbReference type="EMBL" id="BMAC01000967">
    <property type="protein sequence ID" value="GFQ04676.1"/>
    <property type="molecule type" value="Genomic_DNA"/>
</dbReference>
<keyword evidence="8" id="KW-1185">Reference proteome</keyword>
<feature type="chain" id="PRO_5033642398" evidence="4">
    <location>
        <begin position="30"/>
        <end position="130"/>
    </location>
</feature>
<dbReference type="Pfam" id="PF02298">
    <property type="entry name" value="Cu_bind_like"/>
    <property type="match status" value="1"/>
</dbReference>
<dbReference type="AlphaFoldDB" id="A0A830DCB7"/>
<dbReference type="EMBL" id="BMAC01000328">
    <property type="protein sequence ID" value="GFP93880.1"/>
    <property type="molecule type" value="Genomic_DNA"/>
</dbReference>
<evidence type="ECO:0000256" key="3">
    <source>
        <dbReference type="ARBA" id="ARBA00023180"/>
    </source>
</evidence>
<evidence type="ECO:0000256" key="1">
    <source>
        <dbReference type="ARBA" id="ARBA00022723"/>
    </source>
</evidence>
<keyword evidence="1" id="KW-0479">Metal-binding</keyword>
<reference evidence="7" key="1">
    <citation type="submission" date="2020-07" db="EMBL/GenBank/DDBJ databases">
        <title>Ethylene signaling mediates host invasion by parasitic plants.</title>
        <authorList>
            <person name="Yoshida S."/>
        </authorList>
    </citation>
    <scope>NUCLEOTIDE SEQUENCE</scope>
    <source>
        <strain evidence="7">Okayama</strain>
    </source>
</reference>
<dbReference type="GO" id="GO:0009055">
    <property type="term" value="F:electron transfer activity"/>
    <property type="evidence" value="ECO:0007669"/>
    <property type="project" value="InterPro"/>
</dbReference>
<evidence type="ECO:0000313" key="6">
    <source>
        <dbReference type="EMBL" id="GFP93880.1"/>
    </source>
</evidence>
<dbReference type="SUPFAM" id="SSF49503">
    <property type="entry name" value="Cupredoxins"/>
    <property type="match status" value="1"/>
</dbReference>
<dbReference type="GO" id="GO:0046872">
    <property type="term" value="F:metal ion binding"/>
    <property type="evidence" value="ECO:0007669"/>
    <property type="project" value="UniProtKB-KW"/>
</dbReference>
<evidence type="ECO:0000259" key="5">
    <source>
        <dbReference type="PROSITE" id="PS51485"/>
    </source>
</evidence>
<dbReference type="Proteomes" id="UP000653305">
    <property type="component" value="Unassembled WGS sequence"/>
</dbReference>